<dbReference type="EMBL" id="PDLM01000003">
    <property type="protein sequence ID" value="RDW82737.1"/>
    <property type="molecule type" value="Genomic_DNA"/>
</dbReference>
<dbReference type="GO" id="GO:0016020">
    <property type="term" value="C:membrane"/>
    <property type="evidence" value="ECO:0007669"/>
    <property type="project" value="GOC"/>
</dbReference>
<dbReference type="AlphaFoldDB" id="A0A3D8S8Q1"/>
<keyword evidence="3" id="KW-1133">Transmembrane helix</keyword>
<evidence type="ECO:0000313" key="5">
    <source>
        <dbReference type="Proteomes" id="UP000256645"/>
    </source>
</evidence>
<dbReference type="InterPro" id="IPR029052">
    <property type="entry name" value="Metallo-depent_PP-like"/>
</dbReference>
<protein>
    <recommendedName>
        <fullName evidence="6">Calcineurin-like phosphoesterase domain-containing protein</fullName>
    </recommendedName>
</protein>
<dbReference type="Gene3D" id="3.60.21.10">
    <property type="match status" value="1"/>
</dbReference>
<dbReference type="Proteomes" id="UP000256645">
    <property type="component" value="Unassembled WGS sequence"/>
</dbReference>
<dbReference type="OrthoDB" id="9984693at2759"/>
<evidence type="ECO:0008006" key="6">
    <source>
        <dbReference type="Google" id="ProtNLM"/>
    </source>
</evidence>
<evidence type="ECO:0000256" key="1">
    <source>
        <dbReference type="ARBA" id="ARBA00023136"/>
    </source>
</evidence>
<dbReference type="PANTHER" id="PTHR13315:SF1">
    <property type="entry name" value="PROTEIN TED1"/>
    <property type="match status" value="1"/>
</dbReference>
<organism evidence="4 5">
    <name type="scientific">Coleophoma cylindrospora</name>
    <dbReference type="NCBI Taxonomy" id="1849047"/>
    <lineage>
        <taxon>Eukaryota</taxon>
        <taxon>Fungi</taxon>
        <taxon>Dikarya</taxon>
        <taxon>Ascomycota</taxon>
        <taxon>Pezizomycotina</taxon>
        <taxon>Leotiomycetes</taxon>
        <taxon>Helotiales</taxon>
        <taxon>Dermateaceae</taxon>
        <taxon>Coleophoma</taxon>
    </lineage>
</organism>
<keyword evidence="1 3" id="KW-0472">Membrane</keyword>
<dbReference type="GO" id="GO:0005783">
    <property type="term" value="C:endoplasmic reticulum"/>
    <property type="evidence" value="ECO:0007669"/>
    <property type="project" value="TreeGrafter"/>
</dbReference>
<keyword evidence="5" id="KW-1185">Reference proteome</keyword>
<keyword evidence="3" id="KW-0812">Transmembrane</keyword>
<evidence type="ECO:0000313" key="4">
    <source>
        <dbReference type="EMBL" id="RDW82737.1"/>
    </source>
</evidence>
<feature type="region of interest" description="Disordered" evidence="2">
    <location>
        <begin position="604"/>
        <end position="627"/>
    </location>
</feature>
<gene>
    <name evidence="4" type="ORF">BP6252_03849</name>
</gene>
<evidence type="ECO:0000256" key="3">
    <source>
        <dbReference type="SAM" id="Phobius"/>
    </source>
</evidence>
<reference evidence="4 5" key="1">
    <citation type="journal article" date="2018" name="IMA Fungus">
        <title>IMA Genome-F 9: Draft genome sequence of Annulohypoxylon stygium, Aspergillus mulundensis, Berkeleyomyces basicola (syn. Thielaviopsis basicola), Ceratocystis smalleyi, two Cercospora beticola strains, Coleophoma cylindrospora, Fusarium fracticaudum, Phialophora cf. hyalina, and Morchella septimelata.</title>
        <authorList>
            <person name="Wingfield B.D."/>
            <person name="Bills G.F."/>
            <person name="Dong Y."/>
            <person name="Huang W."/>
            <person name="Nel W.J."/>
            <person name="Swalarsk-Parry B.S."/>
            <person name="Vaghefi N."/>
            <person name="Wilken P.M."/>
            <person name="An Z."/>
            <person name="de Beer Z.W."/>
            <person name="De Vos L."/>
            <person name="Chen L."/>
            <person name="Duong T.A."/>
            <person name="Gao Y."/>
            <person name="Hammerbacher A."/>
            <person name="Kikkert J.R."/>
            <person name="Li Y."/>
            <person name="Li H."/>
            <person name="Li K."/>
            <person name="Li Q."/>
            <person name="Liu X."/>
            <person name="Ma X."/>
            <person name="Naidoo K."/>
            <person name="Pethybridge S.J."/>
            <person name="Sun J."/>
            <person name="Steenkamp E.T."/>
            <person name="van der Nest M.A."/>
            <person name="van Wyk S."/>
            <person name="Wingfield M.J."/>
            <person name="Xiong C."/>
            <person name="Yue Q."/>
            <person name="Zhang X."/>
        </authorList>
    </citation>
    <scope>NUCLEOTIDE SEQUENCE [LARGE SCALE GENOMIC DNA]</scope>
    <source>
        <strain evidence="4 5">BP6252</strain>
    </source>
</reference>
<comment type="caution">
    <text evidence="4">The sequence shown here is derived from an EMBL/GenBank/DDBJ whole genome shotgun (WGS) entry which is preliminary data.</text>
</comment>
<evidence type="ECO:0000256" key="2">
    <source>
        <dbReference type="SAM" id="MobiDB-lite"/>
    </source>
</evidence>
<dbReference type="SUPFAM" id="SSF56300">
    <property type="entry name" value="Metallo-dependent phosphatases"/>
    <property type="match status" value="1"/>
</dbReference>
<sequence>MFLVFVLRNALLFLVPVSLFLTIYLYAFPVFHACAFPAPDRDASSAYFNTVRQHAPFLSHDATAIAPFRLLALGDPQLEGDTSIDPNALSFPYLKKLRNNFLSNNEKRNPWQRARYGLHDLVDFYFDDIPRALEVYRKRLDHVGNDYYLGHIYRKLHWWTDPSHVTVLGDLVGSQWIDDEEFESRGWRFWNRVFRHAERVPDELMSQPADDFQHTKELGEDAAAWKRRLINVAGNHDIGYAGDLTSERLSRFVRMYGKANYELRFRLPLDSKLSNQTSPDQVDLPGEPPELRIVLLNDMNLDTPAFSSELQDETYNFLNTVITTSHEVTRKALFTLVLTHIPLHKEAGICVDGPFFDYYENGNGVKEQNHLSLDASKGLLEGIFGMSGSPSASGGGMGRRGLIMNGHDHEGCDIYHFINQTSFKLANKEYEELISEDVLAEHLVSRPELPMWQAKRLRDAQAENLPSRTDMPGIQEATVRSMMGDFGGNAGLVSLWFDYEAWEWKYEFVNCALGTQHIWWLVHIVDLIVMIMVIVWAILSVAERVLGHQTQLKQRSHLNGCEKNSKGVNGNAGNKKLDDYNKIDLSDFEHVQIDEGWEEYPRSYTSSRGAKHGKAVSEGANGVRLSR</sequence>
<name>A0A3D8S8Q1_9HELO</name>
<accession>A0A3D8S8Q1</accession>
<dbReference type="STRING" id="1849047.A0A3D8S8Q1"/>
<dbReference type="InterPro" id="IPR033308">
    <property type="entry name" value="PGAP5/Cdc1/Ted1"/>
</dbReference>
<proteinExistence type="predicted"/>
<feature type="transmembrane region" description="Helical" evidence="3">
    <location>
        <begin position="518"/>
        <end position="539"/>
    </location>
</feature>
<dbReference type="GO" id="GO:0006506">
    <property type="term" value="P:GPI anchor biosynthetic process"/>
    <property type="evidence" value="ECO:0007669"/>
    <property type="project" value="InterPro"/>
</dbReference>
<dbReference type="PANTHER" id="PTHR13315">
    <property type="entry name" value="METALLO PHOSPHOESTERASE RELATED"/>
    <property type="match status" value="1"/>
</dbReference>